<name>A0A319E2E4_9EURO</name>
<dbReference type="Proteomes" id="UP000247810">
    <property type="component" value="Unassembled WGS sequence"/>
</dbReference>
<dbReference type="VEuPathDB" id="FungiDB:BO71DRAFT_224395"/>
<keyword evidence="3" id="KW-1185">Reference proteome</keyword>
<dbReference type="EMBL" id="KZ825866">
    <property type="protein sequence ID" value="PYH94718.1"/>
    <property type="molecule type" value="Genomic_DNA"/>
</dbReference>
<feature type="region of interest" description="Disordered" evidence="1">
    <location>
        <begin position="1"/>
        <end position="70"/>
    </location>
</feature>
<accession>A0A319E2E4</accession>
<sequence>MAGWLDGSGHRKKHRRESWAIRRTPPCHVGASRVAKAPQPVPTGPLGAGMKPEAEEEDEMSYAPGSGLHP</sequence>
<evidence type="ECO:0000256" key="1">
    <source>
        <dbReference type="SAM" id="MobiDB-lite"/>
    </source>
</evidence>
<organism evidence="2 3">
    <name type="scientific">Aspergillus ellipticus CBS 707.79</name>
    <dbReference type="NCBI Taxonomy" id="1448320"/>
    <lineage>
        <taxon>Eukaryota</taxon>
        <taxon>Fungi</taxon>
        <taxon>Dikarya</taxon>
        <taxon>Ascomycota</taxon>
        <taxon>Pezizomycotina</taxon>
        <taxon>Eurotiomycetes</taxon>
        <taxon>Eurotiomycetidae</taxon>
        <taxon>Eurotiales</taxon>
        <taxon>Aspergillaceae</taxon>
        <taxon>Aspergillus</taxon>
        <taxon>Aspergillus subgen. Circumdati</taxon>
    </lineage>
</organism>
<protein>
    <submittedName>
        <fullName evidence="2">Uncharacterized protein</fullName>
    </submittedName>
</protein>
<gene>
    <name evidence="2" type="ORF">BO71DRAFT_224395</name>
</gene>
<proteinExistence type="predicted"/>
<dbReference type="AlphaFoldDB" id="A0A319E2E4"/>
<evidence type="ECO:0000313" key="2">
    <source>
        <dbReference type="EMBL" id="PYH94718.1"/>
    </source>
</evidence>
<reference evidence="2 3" key="1">
    <citation type="submission" date="2018-02" db="EMBL/GenBank/DDBJ databases">
        <title>The genomes of Aspergillus section Nigri reveals drivers in fungal speciation.</title>
        <authorList>
            <consortium name="DOE Joint Genome Institute"/>
            <person name="Vesth T.C."/>
            <person name="Nybo J."/>
            <person name="Theobald S."/>
            <person name="Brandl J."/>
            <person name="Frisvad J.C."/>
            <person name="Nielsen K.F."/>
            <person name="Lyhne E.K."/>
            <person name="Kogle M.E."/>
            <person name="Kuo A."/>
            <person name="Riley R."/>
            <person name="Clum A."/>
            <person name="Nolan M."/>
            <person name="Lipzen A."/>
            <person name="Salamov A."/>
            <person name="Henrissat B."/>
            <person name="Wiebenga A."/>
            <person name="De vries R.P."/>
            <person name="Grigoriev I.V."/>
            <person name="Mortensen U.H."/>
            <person name="Andersen M.R."/>
            <person name="Baker S.E."/>
        </authorList>
    </citation>
    <scope>NUCLEOTIDE SEQUENCE [LARGE SCALE GENOMIC DNA]</scope>
    <source>
        <strain evidence="2 3">CBS 707.79</strain>
    </source>
</reference>
<evidence type="ECO:0000313" key="3">
    <source>
        <dbReference type="Proteomes" id="UP000247810"/>
    </source>
</evidence>